<dbReference type="PROSITE" id="PS51257">
    <property type="entry name" value="PROKAR_LIPOPROTEIN"/>
    <property type="match status" value="1"/>
</dbReference>
<feature type="signal peptide" evidence="1">
    <location>
        <begin position="1"/>
        <end position="25"/>
    </location>
</feature>
<evidence type="ECO:0000313" key="3">
    <source>
        <dbReference type="Proteomes" id="UP001597116"/>
    </source>
</evidence>
<reference evidence="3" key="1">
    <citation type="journal article" date="2019" name="Int. J. Syst. Evol. Microbiol.">
        <title>The Global Catalogue of Microorganisms (GCM) 10K type strain sequencing project: providing services to taxonomists for standard genome sequencing and annotation.</title>
        <authorList>
            <consortium name="The Broad Institute Genomics Platform"/>
            <consortium name="The Broad Institute Genome Sequencing Center for Infectious Disease"/>
            <person name="Wu L."/>
            <person name="Ma J."/>
        </authorList>
    </citation>
    <scope>NUCLEOTIDE SEQUENCE [LARGE SCALE GENOMIC DNA]</scope>
    <source>
        <strain evidence="3">CCUG 55608</strain>
    </source>
</reference>
<accession>A0ABW3Q2C7</accession>
<organism evidence="2 3">
    <name type="scientific">Larkinella insperata</name>
    <dbReference type="NCBI Taxonomy" id="332158"/>
    <lineage>
        <taxon>Bacteria</taxon>
        <taxon>Pseudomonadati</taxon>
        <taxon>Bacteroidota</taxon>
        <taxon>Cytophagia</taxon>
        <taxon>Cytophagales</taxon>
        <taxon>Spirosomataceae</taxon>
        <taxon>Larkinella</taxon>
    </lineage>
</organism>
<evidence type="ECO:0000256" key="1">
    <source>
        <dbReference type="SAM" id="SignalP"/>
    </source>
</evidence>
<evidence type="ECO:0008006" key="4">
    <source>
        <dbReference type="Google" id="ProtNLM"/>
    </source>
</evidence>
<protein>
    <recommendedName>
        <fullName evidence="4">Lipoprotein</fullName>
    </recommendedName>
</protein>
<sequence length="176" mass="19768">MMKKVTLKFFQPVLILLLVSLSSCSKDKDAELGPGGHVPTDMAGQWLHGTFAMANYWGYDGSYQGNPSELSVAFNFKPSGHFEMFLIIMDNDYGCRTEAFTYLKGKVDFNEAAKTFTITPADGNYRGFYSCASGRNFNRKATEKELQGQKKTYSYGFTEDGKWLMINGNSFKATSW</sequence>
<gene>
    <name evidence="2" type="ORF">ACFQ4C_02350</name>
</gene>
<comment type="caution">
    <text evidence="2">The sequence shown here is derived from an EMBL/GenBank/DDBJ whole genome shotgun (WGS) entry which is preliminary data.</text>
</comment>
<name>A0ABW3Q2C7_9BACT</name>
<dbReference type="RefSeq" id="WP_379883887.1">
    <property type="nucleotide sequence ID" value="NZ_JBHTLP010000002.1"/>
</dbReference>
<evidence type="ECO:0000313" key="2">
    <source>
        <dbReference type="EMBL" id="MFD1139923.1"/>
    </source>
</evidence>
<keyword evidence="1" id="KW-0732">Signal</keyword>
<feature type="chain" id="PRO_5046754355" description="Lipoprotein" evidence="1">
    <location>
        <begin position="26"/>
        <end position="176"/>
    </location>
</feature>
<dbReference type="EMBL" id="JBHTLP010000002">
    <property type="protein sequence ID" value="MFD1139923.1"/>
    <property type="molecule type" value="Genomic_DNA"/>
</dbReference>
<keyword evidence="3" id="KW-1185">Reference proteome</keyword>
<proteinExistence type="predicted"/>
<dbReference type="Proteomes" id="UP001597116">
    <property type="component" value="Unassembled WGS sequence"/>
</dbReference>